<organism evidence="3">
    <name type="scientific">Melampsora larici-populina (strain 98AG31 / pathotype 3-4-7)</name>
    <name type="common">Poplar leaf rust fungus</name>
    <dbReference type="NCBI Taxonomy" id="747676"/>
    <lineage>
        <taxon>Eukaryota</taxon>
        <taxon>Fungi</taxon>
        <taxon>Dikarya</taxon>
        <taxon>Basidiomycota</taxon>
        <taxon>Pucciniomycotina</taxon>
        <taxon>Pucciniomycetes</taxon>
        <taxon>Pucciniales</taxon>
        <taxon>Melampsoraceae</taxon>
        <taxon>Melampsora</taxon>
    </lineage>
</organism>
<evidence type="ECO:0000313" key="2">
    <source>
        <dbReference type="EMBL" id="EGG06725.1"/>
    </source>
</evidence>
<dbReference type="AlphaFoldDB" id="F4RLM0"/>
<proteinExistence type="predicted"/>
<dbReference type="HOGENOM" id="CLU_2292293_0_0_1"/>
<sequence length="101" mass="11445">MNDEKEANKAMWIQHEVFPDQPPIFLYEFPSCPSHHLVYLAQINIQGDEMGSIVGNPSIFVRDAYVKFCHFPPTIPISPTKTAYNPGKASSHPDEPKHKKP</sequence>
<dbReference type="RefSeq" id="XP_007410165.1">
    <property type="nucleotide sequence ID" value="XM_007410103.1"/>
</dbReference>
<keyword evidence="3" id="KW-1185">Reference proteome</keyword>
<feature type="region of interest" description="Disordered" evidence="1">
    <location>
        <begin position="76"/>
        <end position="101"/>
    </location>
</feature>
<protein>
    <submittedName>
        <fullName evidence="2">Uncharacterized protein</fullName>
    </submittedName>
</protein>
<feature type="compositionally biased region" description="Basic and acidic residues" evidence="1">
    <location>
        <begin position="91"/>
        <end position="101"/>
    </location>
</feature>
<name>F4RLM0_MELLP</name>
<evidence type="ECO:0000256" key="1">
    <source>
        <dbReference type="SAM" id="MobiDB-lite"/>
    </source>
</evidence>
<evidence type="ECO:0000313" key="3">
    <source>
        <dbReference type="Proteomes" id="UP000001072"/>
    </source>
</evidence>
<reference evidence="3" key="1">
    <citation type="journal article" date="2011" name="Proc. Natl. Acad. Sci. U.S.A.">
        <title>Obligate biotrophy features unraveled by the genomic analysis of rust fungi.</title>
        <authorList>
            <person name="Duplessis S."/>
            <person name="Cuomo C.A."/>
            <person name="Lin Y.-C."/>
            <person name="Aerts A."/>
            <person name="Tisserant E."/>
            <person name="Veneault-Fourrey C."/>
            <person name="Joly D.L."/>
            <person name="Hacquard S."/>
            <person name="Amselem J."/>
            <person name="Cantarel B.L."/>
            <person name="Chiu R."/>
            <person name="Coutinho P.M."/>
            <person name="Feau N."/>
            <person name="Field M."/>
            <person name="Frey P."/>
            <person name="Gelhaye E."/>
            <person name="Goldberg J."/>
            <person name="Grabherr M.G."/>
            <person name="Kodira C.D."/>
            <person name="Kohler A."/>
            <person name="Kuees U."/>
            <person name="Lindquist E.A."/>
            <person name="Lucas S.M."/>
            <person name="Mago R."/>
            <person name="Mauceli E."/>
            <person name="Morin E."/>
            <person name="Murat C."/>
            <person name="Pangilinan J.L."/>
            <person name="Park R."/>
            <person name="Pearson M."/>
            <person name="Quesneville H."/>
            <person name="Rouhier N."/>
            <person name="Sakthikumar S."/>
            <person name="Salamov A.A."/>
            <person name="Schmutz J."/>
            <person name="Selles B."/>
            <person name="Shapiro H."/>
            <person name="Tanguay P."/>
            <person name="Tuskan G.A."/>
            <person name="Henrissat B."/>
            <person name="Van de Peer Y."/>
            <person name="Rouze P."/>
            <person name="Ellis J.G."/>
            <person name="Dodds P.N."/>
            <person name="Schein J.E."/>
            <person name="Zhong S."/>
            <person name="Hamelin R.C."/>
            <person name="Grigoriev I.V."/>
            <person name="Szabo L.J."/>
            <person name="Martin F."/>
        </authorList>
    </citation>
    <scope>NUCLEOTIDE SEQUENCE [LARGE SCALE GENOMIC DNA]</scope>
    <source>
        <strain evidence="3">98AG31 / pathotype 3-4-7</strain>
    </source>
</reference>
<dbReference type="KEGG" id="mlr:MELLADRAFT_106474"/>
<dbReference type="GeneID" id="18922898"/>
<accession>F4RLM0</accession>
<dbReference type="InParanoid" id="F4RLM0"/>
<dbReference type="VEuPathDB" id="FungiDB:MELLADRAFT_106474"/>
<dbReference type="EMBL" id="GL883107">
    <property type="protein sequence ID" value="EGG06725.1"/>
    <property type="molecule type" value="Genomic_DNA"/>
</dbReference>
<gene>
    <name evidence="2" type="ORF">MELLADRAFT_106474</name>
</gene>
<dbReference type="Proteomes" id="UP000001072">
    <property type="component" value="Unassembled WGS sequence"/>
</dbReference>